<dbReference type="Proteomes" id="UP000604046">
    <property type="component" value="Unassembled WGS sequence"/>
</dbReference>
<dbReference type="EC" id="3.1.2.12" evidence="2"/>
<feature type="compositionally biased region" description="Low complexity" evidence="6">
    <location>
        <begin position="813"/>
        <end position="832"/>
    </location>
</feature>
<feature type="compositionally biased region" description="Low complexity" evidence="6">
    <location>
        <begin position="647"/>
        <end position="666"/>
    </location>
</feature>
<evidence type="ECO:0000313" key="8">
    <source>
        <dbReference type="Proteomes" id="UP000604046"/>
    </source>
</evidence>
<gene>
    <name evidence="7" type="ORF">SNAT2548_LOCUS34958</name>
</gene>
<evidence type="ECO:0000256" key="1">
    <source>
        <dbReference type="ARBA" id="ARBA00005622"/>
    </source>
</evidence>
<feature type="compositionally biased region" description="Low complexity" evidence="6">
    <location>
        <begin position="578"/>
        <end position="591"/>
    </location>
</feature>
<dbReference type="InterPro" id="IPR014186">
    <property type="entry name" value="S-formylglutathione_hydrol"/>
</dbReference>
<dbReference type="GO" id="GO:0052689">
    <property type="term" value="F:carboxylic ester hydrolase activity"/>
    <property type="evidence" value="ECO:0007669"/>
    <property type="project" value="UniProtKB-KW"/>
</dbReference>
<feature type="region of interest" description="Disordered" evidence="6">
    <location>
        <begin position="439"/>
        <end position="458"/>
    </location>
</feature>
<dbReference type="GO" id="GO:0018738">
    <property type="term" value="F:S-formylglutathione hydrolase activity"/>
    <property type="evidence" value="ECO:0007669"/>
    <property type="project" value="UniProtKB-EC"/>
</dbReference>
<keyword evidence="4" id="KW-0719">Serine esterase</keyword>
<feature type="compositionally biased region" description="Low complexity" evidence="6">
    <location>
        <begin position="1074"/>
        <end position="1083"/>
    </location>
</feature>
<feature type="compositionally biased region" description="Low complexity" evidence="6">
    <location>
        <begin position="935"/>
        <end position="947"/>
    </location>
</feature>
<feature type="compositionally biased region" description="Low complexity" evidence="6">
    <location>
        <begin position="1054"/>
        <end position="1065"/>
    </location>
</feature>
<accession>A0A812V541</accession>
<keyword evidence="5" id="KW-0378">Hydrolase</keyword>
<dbReference type="EMBL" id="CAJNDS010002839">
    <property type="protein sequence ID" value="CAE7614890.1"/>
    <property type="molecule type" value="Genomic_DNA"/>
</dbReference>
<feature type="compositionally biased region" description="Low complexity" evidence="6">
    <location>
        <begin position="794"/>
        <end position="804"/>
    </location>
</feature>
<dbReference type="SUPFAM" id="SSF53474">
    <property type="entry name" value="alpha/beta-Hydrolases"/>
    <property type="match status" value="1"/>
</dbReference>
<dbReference type="PANTHER" id="PTHR10061">
    <property type="entry name" value="S-FORMYLGLUTATHIONE HYDROLASE"/>
    <property type="match status" value="1"/>
</dbReference>
<organism evidence="7 8">
    <name type="scientific">Symbiodinium natans</name>
    <dbReference type="NCBI Taxonomy" id="878477"/>
    <lineage>
        <taxon>Eukaryota</taxon>
        <taxon>Sar</taxon>
        <taxon>Alveolata</taxon>
        <taxon>Dinophyceae</taxon>
        <taxon>Suessiales</taxon>
        <taxon>Symbiodiniaceae</taxon>
        <taxon>Symbiodinium</taxon>
    </lineage>
</organism>
<feature type="compositionally biased region" description="Low complexity" evidence="6">
    <location>
        <begin position="603"/>
        <end position="615"/>
    </location>
</feature>
<protein>
    <recommendedName>
        <fullName evidence="3">S-formylglutathione hydrolase</fullName>
        <ecNumber evidence="2">3.1.2.12</ecNumber>
    </recommendedName>
</protein>
<evidence type="ECO:0000256" key="4">
    <source>
        <dbReference type="ARBA" id="ARBA00022487"/>
    </source>
</evidence>
<feature type="compositionally biased region" description="Low complexity" evidence="6">
    <location>
        <begin position="910"/>
        <end position="923"/>
    </location>
</feature>
<dbReference type="AlphaFoldDB" id="A0A812V541"/>
<name>A0A812V541_9DINO</name>
<proteinExistence type="inferred from homology"/>
<dbReference type="Gene3D" id="3.40.50.1820">
    <property type="entry name" value="alpha/beta hydrolase"/>
    <property type="match status" value="1"/>
</dbReference>
<sequence>MIAARSGPTIPTRLAGLSQTYGARHLCRTFSLGPLTPSPASLGPVAALAASSATALRHFHWSSWRRGHGRAGHAVSHVPRQAGRKGDSLRVQQHRRCFEGTLFQCSYRSKALGGLASPFSVYVPDAPRMQTSLPYPEDCEEFPVVLYLSDMGCSHLDVMQQTTALEHSSACGLIFLAADTSPRGDDIPDDAQVDMGIGASFYVNATEQPWAEHYRMQDYLQELLGIVHQNFPTCGPDEVSLMGHSMGGMGALATAIRMPDAFRSVSVLAPIAHPTAIPEVVEDAEGGLHLPNVRRTLSAYLGKQQAWSKYDPTQLIKDCSAEDVSHLPPLFVDVGSETMQSPLCEVYRPLDFVSACNMRGIPVELRVRAGFDHGYFFVTSVMEEHLDFHSKHLDDGHQDESIAAKTLGEKLTLTGPPVETLKSVLGAALEKAVSQDEAAGSLSFKRSTAREQEDVGGTKTVAASAKAKAVPDETIKDLGASLSATVASAVPEPEDLGVTQPTSAASTAGPAKAKGASSTGPPPVDLKADSPLPKPKEPGADPAGPGDVQAPPTPAKPQEAGGAKSGPADAKAGPLFLKPKATGTGTTAPPDAKVPPVPPKLQDASAAKAPIADAKGMPLPPLPKPKEPAAVPEPQAAPDETIKDLGASLSATAASAVPEPEVAPGETMKDLGVTQPTSAASTAGPAKAKGASSTGPPPVDLKADSPLPKPKEPGADPAGPGDVQEAGGAKSGPADAKAGPLFLKPKATGTGTTAPPDAKVPPVPPKLQDASAAKAPIADAKGMPLPPLPKPKEPAAVPEPQAAPDETIKDLGASLSATAASAVPEPEVAPGETMKDLGVTQPTSAASTAGPAKAKGASSTGPPPVDLKADSPLPKPKEPGADPAGPGDVQEAGGAKSGPADAKAGPLFLKPKATGTGTTAPPDAKVPPVPPKLQDASAAKAPIADAKGMPLPPLPKPKEPAAVPEPQAAPDETIKDLGASLSATAASAVPEPEVAPGETMKDLGVTQPTSAAGAAGPAKAKVLPPPPPKAQDGGAQPSPTDGKASPPLPKPKEPSASSTAPADAKAPPPPPKPQDASSAKSAPGGKEPPSSAAPDAKVLPPPPPKAQDGGAQPSPTDGKASPPLPKPKEPSASSTAPADAKAPPPPPKPQDASSATSAPADGKASPPPPPKPA</sequence>
<dbReference type="Pfam" id="PF00756">
    <property type="entry name" value="Esterase"/>
    <property type="match status" value="1"/>
</dbReference>
<dbReference type="GO" id="GO:0046294">
    <property type="term" value="P:formaldehyde catabolic process"/>
    <property type="evidence" value="ECO:0007669"/>
    <property type="project" value="InterPro"/>
</dbReference>
<feature type="compositionally biased region" description="Low complexity" evidence="6">
    <location>
        <begin position="1011"/>
        <end position="1022"/>
    </location>
</feature>
<feature type="compositionally biased region" description="Low complexity" evidence="6">
    <location>
        <begin position="1130"/>
        <end position="1141"/>
    </location>
</feature>
<dbReference type="InterPro" id="IPR029058">
    <property type="entry name" value="AB_hydrolase_fold"/>
</dbReference>
<evidence type="ECO:0000313" key="7">
    <source>
        <dbReference type="EMBL" id="CAE7614890.1"/>
    </source>
</evidence>
<feature type="compositionally biased region" description="Low complexity" evidence="6">
    <location>
        <begin position="979"/>
        <end position="998"/>
    </location>
</feature>
<comment type="caution">
    <text evidence="7">The sequence shown here is derived from an EMBL/GenBank/DDBJ whole genome shotgun (WGS) entry which is preliminary data.</text>
</comment>
<comment type="similarity">
    <text evidence="1">Belongs to the esterase D family.</text>
</comment>
<feature type="compositionally biased region" description="Low complexity" evidence="6">
    <location>
        <begin position="744"/>
        <end position="757"/>
    </location>
</feature>
<feature type="compositionally biased region" description="Low complexity" evidence="6">
    <location>
        <begin position="628"/>
        <end position="638"/>
    </location>
</feature>
<evidence type="ECO:0000256" key="3">
    <source>
        <dbReference type="ARBA" id="ARBA00016774"/>
    </source>
</evidence>
<evidence type="ECO:0000256" key="2">
    <source>
        <dbReference type="ARBA" id="ARBA00012479"/>
    </source>
</evidence>
<dbReference type="PANTHER" id="PTHR10061:SF0">
    <property type="entry name" value="S-FORMYLGLUTATHIONE HYDROLASE"/>
    <property type="match status" value="1"/>
</dbReference>
<keyword evidence="8" id="KW-1185">Reference proteome</keyword>
<reference evidence="7" key="1">
    <citation type="submission" date="2021-02" db="EMBL/GenBank/DDBJ databases">
        <authorList>
            <person name="Dougan E. K."/>
            <person name="Rhodes N."/>
            <person name="Thang M."/>
            <person name="Chan C."/>
        </authorList>
    </citation>
    <scope>NUCLEOTIDE SEQUENCE</scope>
</reference>
<evidence type="ECO:0000256" key="6">
    <source>
        <dbReference type="SAM" id="MobiDB-lite"/>
    </source>
</evidence>
<feature type="compositionally biased region" description="Low complexity" evidence="6">
    <location>
        <begin position="960"/>
        <end position="970"/>
    </location>
</feature>
<feature type="compositionally biased region" description="Low complexity" evidence="6">
    <location>
        <begin position="1150"/>
        <end position="1164"/>
    </location>
</feature>
<dbReference type="InterPro" id="IPR000801">
    <property type="entry name" value="Esterase-like"/>
</dbReference>
<dbReference type="OrthoDB" id="420518at2759"/>
<feature type="region of interest" description="Disordered" evidence="6">
    <location>
        <begin position="491"/>
        <end position="1173"/>
    </location>
</feature>
<feature type="compositionally biased region" description="Low complexity" evidence="6">
    <location>
        <begin position="769"/>
        <end position="781"/>
    </location>
</feature>
<evidence type="ECO:0000256" key="5">
    <source>
        <dbReference type="ARBA" id="ARBA00022801"/>
    </source>
</evidence>
<dbReference type="GO" id="GO:0005829">
    <property type="term" value="C:cytosol"/>
    <property type="evidence" value="ECO:0007669"/>
    <property type="project" value="TreeGrafter"/>
</dbReference>